<keyword evidence="3" id="KW-1185">Reference proteome</keyword>
<feature type="region of interest" description="Disordered" evidence="1">
    <location>
        <begin position="75"/>
        <end position="101"/>
    </location>
</feature>
<accession>A0A6A6I0P3</accession>
<gene>
    <name evidence="2" type="ORF">BU26DRAFT_127032</name>
</gene>
<dbReference type="Proteomes" id="UP000800094">
    <property type="component" value="Unassembled WGS sequence"/>
</dbReference>
<organism evidence="2 3">
    <name type="scientific">Trematosphaeria pertusa</name>
    <dbReference type="NCBI Taxonomy" id="390896"/>
    <lineage>
        <taxon>Eukaryota</taxon>
        <taxon>Fungi</taxon>
        <taxon>Dikarya</taxon>
        <taxon>Ascomycota</taxon>
        <taxon>Pezizomycotina</taxon>
        <taxon>Dothideomycetes</taxon>
        <taxon>Pleosporomycetidae</taxon>
        <taxon>Pleosporales</taxon>
        <taxon>Massarineae</taxon>
        <taxon>Trematosphaeriaceae</taxon>
        <taxon>Trematosphaeria</taxon>
    </lineage>
</organism>
<name>A0A6A6I0P3_9PLEO</name>
<feature type="region of interest" description="Disordered" evidence="1">
    <location>
        <begin position="135"/>
        <end position="167"/>
    </location>
</feature>
<sequence length="167" mass="17734">MGWVGQGRAGQSRATGPGRTLADRLPGSTETVLAGVSGRDEGGVWVPCLCMQQQQQQQQQPRRGSCWAISRRLRTHSRRVRAARAAQSATMQPPDKAQSAAFAASRYSRPGGVLLPQIGRHGEDGRRVLPSSAPLLARPASQRHAHSAGVVGAHSMPPPQNAPVPCL</sequence>
<evidence type="ECO:0000256" key="1">
    <source>
        <dbReference type="SAM" id="MobiDB-lite"/>
    </source>
</evidence>
<feature type="region of interest" description="Disordered" evidence="1">
    <location>
        <begin position="1"/>
        <end position="27"/>
    </location>
</feature>
<evidence type="ECO:0000313" key="3">
    <source>
        <dbReference type="Proteomes" id="UP000800094"/>
    </source>
</evidence>
<dbReference type="RefSeq" id="XP_033678144.1">
    <property type="nucleotide sequence ID" value="XM_033819593.1"/>
</dbReference>
<evidence type="ECO:0000313" key="2">
    <source>
        <dbReference type="EMBL" id="KAF2243140.1"/>
    </source>
</evidence>
<protein>
    <submittedName>
        <fullName evidence="2">Uncharacterized protein</fullName>
    </submittedName>
</protein>
<reference evidence="2" key="1">
    <citation type="journal article" date="2020" name="Stud. Mycol.">
        <title>101 Dothideomycetes genomes: a test case for predicting lifestyles and emergence of pathogens.</title>
        <authorList>
            <person name="Haridas S."/>
            <person name="Albert R."/>
            <person name="Binder M."/>
            <person name="Bloem J."/>
            <person name="Labutti K."/>
            <person name="Salamov A."/>
            <person name="Andreopoulos B."/>
            <person name="Baker S."/>
            <person name="Barry K."/>
            <person name="Bills G."/>
            <person name="Bluhm B."/>
            <person name="Cannon C."/>
            <person name="Castanera R."/>
            <person name="Culley D."/>
            <person name="Daum C."/>
            <person name="Ezra D."/>
            <person name="Gonzalez J."/>
            <person name="Henrissat B."/>
            <person name="Kuo A."/>
            <person name="Liang C."/>
            <person name="Lipzen A."/>
            <person name="Lutzoni F."/>
            <person name="Magnuson J."/>
            <person name="Mondo S."/>
            <person name="Nolan M."/>
            <person name="Ohm R."/>
            <person name="Pangilinan J."/>
            <person name="Park H.-J."/>
            <person name="Ramirez L."/>
            <person name="Alfaro M."/>
            <person name="Sun H."/>
            <person name="Tritt A."/>
            <person name="Yoshinaga Y."/>
            <person name="Zwiers L.-H."/>
            <person name="Turgeon B."/>
            <person name="Goodwin S."/>
            <person name="Spatafora J."/>
            <person name="Crous P."/>
            <person name="Grigoriev I."/>
        </authorList>
    </citation>
    <scope>NUCLEOTIDE SEQUENCE</scope>
    <source>
        <strain evidence="2">CBS 122368</strain>
    </source>
</reference>
<dbReference type="AlphaFoldDB" id="A0A6A6I0P3"/>
<proteinExistence type="predicted"/>
<dbReference type="EMBL" id="ML987206">
    <property type="protein sequence ID" value="KAF2243140.1"/>
    <property type="molecule type" value="Genomic_DNA"/>
</dbReference>
<dbReference type="GeneID" id="54572923"/>
<feature type="compositionally biased region" description="Pro residues" evidence="1">
    <location>
        <begin position="156"/>
        <end position="167"/>
    </location>
</feature>